<gene>
    <name evidence="5" type="ORF">BCR36DRAFT_580580</name>
</gene>
<evidence type="ECO:0000256" key="2">
    <source>
        <dbReference type="SAM" id="Coils"/>
    </source>
</evidence>
<proteinExistence type="predicted"/>
<evidence type="ECO:0000313" key="5">
    <source>
        <dbReference type="EMBL" id="ORX57166.1"/>
    </source>
</evidence>
<dbReference type="Proteomes" id="UP000193719">
    <property type="component" value="Unassembled WGS sequence"/>
</dbReference>
<reference evidence="5 6" key="1">
    <citation type="submission" date="2016-08" db="EMBL/GenBank/DDBJ databases">
        <title>Genomes of anaerobic fungi encode conserved fungal cellulosomes for biomass hydrolysis.</title>
        <authorList>
            <consortium name="DOE Joint Genome Institute"/>
            <person name="Haitjema C.H."/>
            <person name="Gilmore S.P."/>
            <person name="Henske J.K."/>
            <person name="Solomon K.V."/>
            <person name="De Groot R."/>
            <person name="Kuo A."/>
            <person name="Mondo S.J."/>
            <person name="Salamov A.A."/>
            <person name="Labutti K."/>
            <person name="Zhao Z."/>
            <person name="Chiniquy J."/>
            <person name="Barry K."/>
            <person name="Brewer H.M."/>
            <person name="Purvine S.O."/>
            <person name="Wright A.T."/>
            <person name="Boxma B."/>
            <person name="Van Alen T."/>
            <person name="Hackstein J.H."/>
            <person name="Baker S.E."/>
            <person name="Grigoriev I.V."/>
            <person name="O'Malley M.A."/>
        </authorList>
    </citation>
    <scope>NUCLEOTIDE SEQUENCE [LARGE SCALE GENOMIC DNA]</scope>
    <source>
        <strain evidence="6">finn</strain>
    </source>
</reference>
<name>A0A1Y1VIE0_9FUNG</name>
<dbReference type="GO" id="GO:0005085">
    <property type="term" value="F:guanyl-nucleotide exchange factor activity"/>
    <property type="evidence" value="ECO:0007669"/>
    <property type="project" value="InterPro"/>
</dbReference>
<feature type="domain" description="GDP/GTP exchange factor Sec2 N-terminal" evidence="4">
    <location>
        <begin position="136"/>
        <end position="240"/>
    </location>
</feature>
<dbReference type="PANTHER" id="PTHR14430:SF0">
    <property type="entry name" value="SEC2P DOMAIN-CONTAINING PROTEIN"/>
    <property type="match status" value="1"/>
</dbReference>
<reference evidence="5 6" key="2">
    <citation type="submission" date="2016-08" db="EMBL/GenBank/DDBJ databases">
        <title>Pervasive Adenine N6-methylation of Active Genes in Fungi.</title>
        <authorList>
            <consortium name="DOE Joint Genome Institute"/>
            <person name="Mondo S.J."/>
            <person name="Dannebaum R.O."/>
            <person name="Kuo R.C."/>
            <person name="Labutti K."/>
            <person name="Haridas S."/>
            <person name="Kuo A."/>
            <person name="Salamov A."/>
            <person name="Ahrendt S.R."/>
            <person name="Lipzen A."/>
            <person name="Sullivan W."/>
            <person name="Andreopoulos W.B."/>
            <person name="Clum A."/>
            <person name="Lindquist E."/>
            <person name="Daum C."/>
            <person name="Ramamoorthy G.K."/>
            <person name="Gryganskyi A."/>
            <person name="Culley D."/>
            <person name="Magnuson J.K."/>
            <person name="James T.Y."/>
            <person name="O'Malley M.A."/>
            <person name="Stajich J.E."/>
            <person name="Spatafora J.W."/>
            <person name="Visel A."/>
            <person name="Grigoriev I.V."/>
        </authorList>
    </citation>
    <scope>NUCLEOTIDE SEQUENCE [LARGE SCALE GENOMIC DNA]</scope>
    <source>
        <strain evidence="6">finn</strain>
    </source>
</reference>
<dbReference type="AlphaFoldDB" id="A0A1Y1VIE0"/>
<dbReference type="GO" id="GO:0051286">
    <property type="term" value="C:cell tip"/>
    <property type="evidence" value="ECO:0007669"/>
    <property type="project" value="TreeGrafter"/>
</dbReference>
<feature type="coiled-coil region" evidence="2">
    <location>
        <begin position="47"/>
        <end position="88"/>
    </location>
</feature>
<evidence type="ECO:0000259" key="4">
    <source>
        <dbReference type="Pfam" id="PF06428"/>
    </source>
</evidence>
<dbReference type="OrthoDB" id="1748564at2759"/>
<dbReference type="EMBL" id="MCFH01000006">
    <property type="protein sequence ID" value="ORX57166.1"/>
    <property type="molecule type" value="Genomic_DNA"/>
</dbReference>
<sequence length="545" mass="62986">MLKSNSSSKDPTDIPIETGSESKISESKIEKQDENIIENVAENNIENKDNSMEKEKLKEDNERLKVDIEVLSKKLHDAVNRIGNLEKALENKTDVIETSNKPSLTYSTTTTTTTTTTSSIQAGGKTFTSVDSGIPISSDASIVIKMKDLESTVDRLNKRLLEEVEKRSELETSHSALVQETEDLTVKLFEEAQIMVANERKENFEKDKQIKKLKSIIDEKDHIIQALMEENKTLKIFIQNNTNKLNDAESEASSALSNLGEPEEDDTESNRNSKRISVRTRALSNVTEKLSATPFSPINSILSIENNSNDATYQTFAYQTINRELHFDNKNPYYNELYNYIKYKHYDILEHSRFTKRCIAEEIEPCLDFQPINPDLLTITTKLAHYNYVRRIVRACRENTLIIKNIYEYPDNTNISTDVDNKNDKEFKVTKVDNITCSLCLRNHLPLPLNRCFMDEEDRELQLNEKTQSQTTYVCKYCKERLLSVFDYYGYMKFVRTHLKDNKANEKPTEYCHNLFGDLLRIRERMYWAKFGLVGKDYGVNISLY</sequence>
<organism evidence="5 6">
    <name type="scientific">Piromyces finnis</name>
    <dbReference type="NCBI Taxonomy" id="1754191"/>
    <lineage>
        <taxon>Eukaryota</taxon>
        <taxon>Fungi</taxon>
        <taxon>Fungi incertae sedis</taxon>
        <taxon>Chytridiomycota</taxon>
        <taxon>Chytridiomycota incertae sedis</taxon>
        <taxon>Neocallimastigomycetes</taxon>
        <taxon>Neocallimastigales</taxon>
        <taxon>Neocallimastigaceae</taxon>
        <taxon>Piromyces</taxon>
    </lineage>
</organism>
<accession>A0A1Y1VIE0</accession>
<dbReference type="Pfam" id="PF25555">
    <property type="entry name" value="RAB3A-like_C"/>
    <property type="match status" value="1"/>
</dbReference>
<dbReference type="GO" id="GO:0006887">
    <property type="term" value="P:exocytosis"/>
    <property type="evidence" value="ECO:0007669"/>
    <property type="project" value="TreeGrafter"/>
</dbReference>
<evidence type="ECO:0000256" key="3">
    <source>
        <dbReference type="SAM" id="MobiDB-lite"/>
    </source>
</evidence>
<dbReference type="InterPro" id="IPR009449">
    <property type="entry name" value="Sec2_N"/>
</dbReference>
<feature type="compositionally biased region" description="Basic and acidic residues" evidence="3">
    <location>
        <begin position="23"/>
        <end position="32"/>
    </location>
</feature>
<evidence type="ECO:0000256" key="1">
    <source>
        <dbReference type="ARBA" id="ARBA00023054"/>
    </source>
</evidence>
<evidence type="ECO:0000313" key="6">
    <source>
        <dbReference type="Proteomes" id="UP000193719"/>
    </source>
</evidence>
<keyword evidence="1 2" id="KW-0175">Coiled coil</keyword>
<dbReference type="PANTHER" id="PTHR14430">
    <property type="entry name" value="RABIN3-RELATED"/>
    <property type="match status" value="1"/>
</dbReference>
<feature type="coiled-coil region" evidence="2">
    <location>
        <begin position="146"/>
        <end position="173"/>
    </location>
</feature>
<keyword evidence="6" id="KW-1185">Reference proteome</keyword>
<dbReference type="STRING" id="1754191.A0A1Y1VIE0"/>
<feature type="region of interest" description="Disordered" evidence="3">
    <location>
        <begin position="248"/>
        <end position="276"/>
    </location>
</feature>
<dbReference type="GO" id="GO:0070319">
    <property type="term" value="C:Golgi to plasma membrane transport vesicle"/>
    <property type="evidence" value="ECO:0007669"/>
    <property type="project" value="TreeGrafter"/>
</dbReference>
<dbReference type="InterPro" id="IPR040351">
    <property type="entry name" value="RAB3IL/RAB3IP/Sec2"/>
</dbReference>
<dbReference type="Pfam" id="PF06428">
    <property type="entry name" value="Sec2p"/>
    <property type="match status" value="1"/>
</dbReference>
<dbReference type="SUPFAM" id="SSF144284">
    <property type="entry name" value="Sec2 N-terminal region"/>
    <property type="match status" value="1"/>
</dbReference>
<feature type="region of interest" description="Disordered" evidence="3">
    <location>
        <begin position="1"/>
        <end position="32"/>
    </location>
</feature>
<protein>
    <recommendedName>
        <fullName evidence="4">GDP/GTP exchange factor Sec2 N-terminal domain-containing protein</fullName>
    </recommendedName>
</protein>
<dbReference type="Gene3D" id="6.10.140.910">
    <property type="match status" value="1"/>
</dbReference>
<comment type="caution">
    <text evidence="5">The sequence shown here is derived from an EMBL/GenBank/DDBJ whole genome shotgun (WGS) entry which is preliminary data.</text>
</comment>
<dbReference type="CDD" id="cd21044">
    <property type="entry name" value="Rab11BD_RAB3IP_like"/>
    <property type="match status" value="1"/>
</dbReference>